<sequence length="68" mass="7280">MQEVCRTEDSPNPKPAMVSFFEGDGYDVDQARSFGRSASTGENSKASYGAITFLGRDDIGAIASARNE</sequence>
<comment type="caution">
    <text evidence="1">The sequence shown here is derived from an EMBL/GenBank/DDBJ whole genome shotgun (WGS) entry which is preliminary data.</text>
</comment>
<name>A0A1V9XEQ2_9ACAR</name>
<proteinExistence type="predicted"/>
<dbReference type="EMBL" id="MNPL01013215">
    <property type="protein sequence ID" value="OQR71891.1"/>
    <property type="molecule type" value="Genomic_DNA"/>
</dbReference>
<evidence type="ECO:0000313" key="2">
    <source>
        <dbReference type="Proteomes" id="UP000192247"/>
    </source>
</evidence>
<gene>
    <name evidence="1" type="ORF">BIW11_03884</name>
</gene>
<accession>A0A1V9XEQ2</accession>
<dbReference type="Proteomes" id="UP000192247">
    <property type="component" value="Unassembled WGS sequence"/>
</dbReference>
<evidence type="ECO:0000313" key="1">
    <source>
        <dbReference type="EMBL" id="OQR71891.1"/>
    </source>
</evidence>
<protein>
    <submittedName>
        <fullName evidence="1">Uncharacterized protein</fullName>
    </submittedName>
</protein>
<organism evidence="1 2">
    <name type="scientific">Tropilaelaps mercedesae</name>
    <dbReference type="NCBI Taxonomy" id="418985"/>
    <lineage>
        <taxon>Eukaryota</taxon>
        <taxon>Metazoa</taxon>
        <taxon>Ecdysozoa</taxon>
        <taxon>Arthropoda</taxon>
        <taxon>Chelicerata</taxon>
        <taxon>Arachnida</taxon>
        <taxon>Acari</taxon>
        <taxon>Parasitiformes</taxon>
        <taxon>Mesostigmata</taxon>
        <taxon>Gamasina</taxon>
        <taxon>Dermanyssoidea</taxon>
        <taxon>Laelapidae</taxon>
        <taxon>Tropilaelaps</taxon>
    </lineage>
</organism>
<keyword evidence="2" id="KW-1185">Reference proteome</keyword>
<dbReference type="AlphaFoldDB" id="A0A1V9XEQ2"/>
<reference evidence="1 2" key="1">
    <citation type="journal article" date="2017" name="Gigascience">
        <title>Draft genome of the honey bee ectoparasitic mite, Tropilaelaps mercedesae, is shaped by the parasitic life history.</title>
        <authorList>
            <person name="Dong X."/>
            <person name="Armstrong S.D."/>
            <person name="Xia D."/>
            <person name="Makepeace B.L."/>
            <person name="Darby A.C."/>
            <person name="Kadowaki T."/>
        </authorList>
    </citation>
    <scope>NUCLEOTIDE SEQUENCE [LARGE SCALE GENOMIC DNA]</scope>
    <source>
        <strain evidence="1">Wuxi-XJTLU</strain>
    </source>
</reference>
<dbReference type="InParanoid" id="A0A1V9XEQ2"/>